<dbReference type="PROSITE" id="PS50076">
    <property type="entry name" value="DNAJ_2"/>
    <property type="match status" value="1"/>
</dbReference>
<dbReference type="AlphaFoldDB" id="A0A9P4I7H8"/>
<protein>
    <submittedName>
        <fullName evidence="3">Membrane associated DnaJ chaperone-like protein</fullName>
    </submittedName>
</protein>
<evidence type="ECO:0000259" key="2">
    <source>
        <dbReference type="PROSITE" id="PS50076"/>
    </source>
</evidence>
<name>A0A9P4I7H8_9PEZI</name>
<feature type="transmembrane region" description="Helical" evidence="1">
    <location>
        <begin position="12"/>
        <end position="29"/>
    </location>
</feature>
<dbReference type="InterPro" id="IPR036869">
    <property type="entry name" value="J_dom_sf"/>
</dbReference>
<organism evidence="3 4">
    <name type="scientific">Rhizodiscina lignyota</name>
    <dbReference type="NCBI Taxonomy" id="1504668"/>
    <lineage>
        <taxon>Eukaryota</taxon>
        <taxon>Fungi</taxon>
        <taxon>Dikarya</taxon>
        <taxon>Ascomycota</taxon>
        <taxon>Pezizomycotina</taxon>
        <taxon>Dothideomycetes</taxon>
        <taxon>Pleosporomycetidae</taxon>
        <taxon>Aulographales</taxon>
        <taxon>Rhizodiscinaceae</taxon>
        <taxon>Rhizodiscina</taxon>
    </lineage>
</organism>
<dbReference type="Pfam" id="PF00226">
    <property type="entry name" value="DnaJ"/>
    <property type="match status" value="1"/>
</dbReference>
<evidence type="ECO:0000313" key="4">
    <source>
        <dbReference type="Proteomes" id="UP000799772"/>
    </source>
</evidence>
<dbReference type="PANTHER" id="PTHR43096">
    <property type="entry name" value="DNAJ HOMOLOG 1, MITOCHONDRIAL-RELATED"/>
    <property type="match status" value="1"/>
</dbReference>
<dbReference type="CDD" id="cd06257">
    <property type="entry name" value="DnaJ"/>
    <property type="match status" value="1"/>
</dbReference>
<reference evidence="3" key="1">
    <citation type="journal article" date="2020" name="Stud. Mycol.">
        <title>101 Dothideomycetes genomes: a test case for predicting lifestyles and emergence of pathogens.</title>
        <authorList>
            <person name="Haridas S."/>
            <person name="Albert R."/>
            <person name="Binder M."/>
            <person name="Bloem J."/>
            <person name="Labutti K."/>
            <person name="Salamov A."/>
            <person name="Andreopoulos B."/>
            <person name="Baker S."/>
            <person name="Barry K."/>
            <person name="Bills G."/>
            <person name="Bluhm B."/>
            <person name="Cannon C."/>
            <person name="Castanera R."/>
            <person name="Culley D."/>
            <person name="Daum C."/>
            <person name="Ezra D."/>
            <person name="Gonzalez J."/>
            <person name="Henrissat B."/>
            <person name="Kuo A."/>
            <person name="Liang C."/>
            <person name="Lipzen A."/>
            <person name="Lutzoni F."/>
            <person name="Magnuson J."/>
            <person name="Mondo S."/>
            <person name="Nolan M."/>
            <person name="Ohm R."/>
            <person name="Pangilinan J."/>
            <person name="Park H.-J."/>
            <person name="Ramirez L."/>
            <person name="Alfaro M."/>
            <person name="Sun H."/>
            <person name="Tritt A."/>
            <person name="Yoshinaga Y."/>
            <person name="Zwiers L.-H."/>
            <person name="Turgeon B."/>
            <person name="Goodwin S."/>
            <person name="Spatafora J."/>
            <person name="Crous P."/>
            <person name="Grigoriev I."/>
        </authorList>
    </citation>
    <scope>NUCLEOTIDE SEQUENCE</scope>
    <source>
        <strain evidence="3">CBS 133067</strain>
    </source>
</reference>
<dbReference type="SMART" id="SM00271">
    <property type="entry name" value="DnaJ"/>
    <property type="match status" value="1"/>
</dbReference>
<dbReference type="Gene3D" id="1.10.287.110">
    <property type="entry name" value="DnaJ domain"/>
    <property type="match status" value="1"/>
</dbReference>
<accession>A0A9P4I7H8</accession>
<keyword evidence="1" id="KW-0812">Transmembrane</keyword>
<dbReference type="SUPFAM" id="SSF46565">
    <property type="entry name" value="Chaperone J-domain"/>
    <property type="match status" value="1"/>
</dbReference>
<keyword evidence="1" id="KW-0472">Membrane</keyword>
<sequence>MSQVLSYAGWYFLPNLVSGWVQTTLYGIFIRAGEPKPQPGSPKWIKHRRIIQICVILLYLLYNIYEADWQIQREGNFYRDLGVSYDAEEKRIRSRTRRLLASYHPDKASNDNPLAEAFFIHLRQASDVLVDPAKRFAYDRFGPTMMDWKHCITIKDYLTAGATQIIPYYIGSTFFMALLNYLGYMESGKYWRFLTVACLFVFEAFSVTRTTWPGILTNAINPIFETLRVRPPYLPFEAISLARKLSITFFIALAQVTPLLKSGLQSGNEAVRLQQQLDRLDSLAKHNDQEVGRLLGLELTPFAGDEAAEKDVRSQLQNWLVQNTIRATPEVRDAIGRVLQRRREGAPTGARGTR</sequence>
<dbReference type="GO" id="GO:0005737">
    <property type="term" value="C:cytoplasm"/>
    <property type="evidence" value="ECO:0007669"/>
    <property type="project" value="TreeGrafter"/>
</dbReference>
<proteinExistence type="predicted"/>
<gene>
    <name evidence="3" type="ORF">NA57DRAFT_48220</name>
</gene>
<feature type="domain" description="J" evidence="2">
    <location>
        <begin position="76"/>
        <end position="142"/>
    </location>
</feature>
<dbReference type="PANTHER" id="PTHR43096:SF43">
    <property type="entry name" value="ASSOCIATED DNAJ CHAPERONE, PUTATIVE (AFU_ORTHOLOGUE AFUA_7G02090)-RELATED"/>
    <property type="match status" value="1"/>
</dbReference>
<dbReference type="GO" id="GO:0051082">
    <property type="term" value="F:unfolded protein binding"/>
    <property type="evidence" value="ECO:0007669"/>
    <property type="project" value="TreeGrafter"/>
</dbReference>
<keyword evidence="4" id="KW-1185">Reference proteome</keyword>
<dbReference type="PRINTS" id="PR00625">
    <property type="entry name" value="JDOMAIN"/>
</dbReference>
<dbReference type="InterPro" id="IPR001623">
    <property type="entry name" value="DnaJ_domain"/>
</dbReference>
<dbReference type="EMBL" id="ML978138">
    <property type="protein sequence ID" value="KAF2093467.1"/>
    <property type="molecule type" value="Genomic_DNA"/>
</dbReference>
<dbReference type="Proteomes" id="UP000799772">
    <property type="component" value="Unassembled WGS sequence"/>
</dbReference>
<dbReference type="OrthoDB" id="436519at2759"/>
<feature type="transmembrane region" description="Helical" evidence="1">
    <location>
        <begin position="50"/>
        <end position="65"/>
    </location>
</feature>
<dbReference type="GO" id="GO:0042026">
    <property type="term" value="P:protein refolding"/>
    <property type="evidence" value="ECO:0007669"/>
    <property type="project" value="TreeGrafter"/>
</dbReference>
<comment type="caution">
    <text evidence="3">The sequence shown here is derived from an EMBL/GenBank/DDBJ whole genome shotgun (WGS) entry which is preliminary data.</text>
</comment>
<evidence type="ECO:0000313" key="3">
    <source>
        <dbReference type="EMBL" id="KAF2093467.1"/>
    </source>
</evidence>
<keyword evidence="1" id="KW-1133">Transmembrane helix</keyword>
<feature type="transmembrane region" description="Helical" evidence="1">
    <location>
        <begin position="165"/>
        <end position="183"/>
    </location>
</feature>
<evidence type="ECO:0000256" key="1">
    <source>
        <dbReference type="SAM" id="Phobius"/>
    </source>
</evidence>